<organism evidence="1">
    <name type="scientific">Ovis aries</name>
    <name type="common">Sheep</name>
    <dbReference type="NCBI Taxonomy" id="9940"/>
    <lineage>
        <taxon>Eukaryota</taxon>
        <taxon>Metazoa</taxon>
        <taxon>Chordata</taxon>
        <taxon>Craniata</taxon>
        <taxon>Vertebrata</taxon>
        <taxon>Euteleostomi</taxon>
        <taxon>Mammalia</taxon>
        <taxon>Eutheria</taxon>
        <taxon>Laurasiatheria</taxon>
        <taxon>Artiodactyla</taxon>
        <taxon>Ruminantia</taxon>
        <taxon>Pecora</taxon>
        <taxon>Bovidae</taxon>
        <taxon>Caprinae</taxon>
        <taxon>Ovis</taxon>
    </lineage>
</organism>
<reference evidence="1" key="2">
    <citation type="submission" date="2025-08" db="UniProtKB">
        <authorList>
            <consortium name="Ensembl"/>
        </authorList>
    </citation>
    <scope>IDENTIFICATION</scope>
</reference>
<protein>
    <submittedName>
        <fullName evidence="1">Mitogen-activated protein kinase binding protein 1</fullName>
    </submittedName>
</protein>
<name>A0AC11BN13_SHEEP</name>
<proteinExistence type="predicted"/>
<reference evidence="1" key="3">
    <citation type="submission" date="2025-09" db="UniProtKB">
        <authorList>
            <consortium name="Ensembl"/>
        </authorList>
    </citation>
    <scope>IDENTIFICATION</scope>
</reference>
<gene>
    <name evidence="1" type="primary">MAPKBP1</name>
</gene>
<evidence type="ECO:0000313" key="1">
    <source>
        <dbReference type="Ensembl" id="ENSOARP00020016735.2"/>
    </source>
</evidence>
<reference evidence="1" key="1">
    <citation type="submission" date="2020-11" db="EMBL/GenBank/DDBJ databases">
        <authorList>
            <person name="Davenport K.M."/>
            <person name="Bickhart D.M."/>
            <person name="Smith T.P.L."/>
            <person name="Murdoch B.M."/>
            <person name="Rosen B.D."/>
        </authorList>
    </citation>
    <scope>NUCLEOTIDE SEQUENCE [LARGE SCALE GENOMIC DNA]</scope>
    <source>
        <strain evidence="1">OAR_USU_Benz2616</strain>
    </source>
</reference>
<dbReference type="Ensembl" id="ENSOART00020020212.2">
    <property type="protein sequence ID" value="ENSOARP00020016735.2"/>
    <property type="gene ID" value="ENSOARG00020011827.2"/>
</dbReference>
<sequence>MMAVEGSTITSRIKNLLRSPSIKLRRSKAGNRREDLSSKVTLEKVLGITVSGGRGLACDPRSGLVAYPAGCVVVLFNPRKHKQHHILNSSRKTITALAFSPDGKYLVTGESGHMPAVRVWDVAEHSQVAELQEHKYGVACVAFSPSAKYIVSVGYQHDMIVNVWAWKKNIVVASNKVSSRVTAVSFSEDCSYFVTAGNRHIKFWYLDDSKTSKVNATVPLLGRSGLLGELRNNLFTDVACGRGKKADSTFCITSSGLLCEFSDRRLLDKWVELRTTVAHCISVSQDYIFCGCADGTVRLFNPSNLHFLSTLPRPHALGTDIASVTEASRLFSGAANARYPDTIALTFDPTNQWLSCVYNDHSIYVWDVRDPKKVGKVYSALYHSSCVWSVEVYPEVKDSNQACLPPSSFITCSSDNTIRLWNTESSGVHGSTLHRNILSNDLIKIIYVDGNTQALLDTELPGGDKADGSLMDPRVGIRSVCISPNGQHLASGDRVGTLRVHELQSLNEMLKVEAHDSEILCLEYSKPDTGLKLLASASRDRLIHVLDAGREYSLQQTLDEHSSSITAVKFAASDGQVRMISCGADKSIYFRTAQKSGDGVQFTRTHHVVRKTTLYDMDVEPSWKYTAIGCQDRNIRIFNISSGKQKKLFKGSQGEDGTLIKVQTDPSGIYIATSCSDKNLSIFDFSSGECVATMFGHSEIVTGMKFSNDCKHLISVSGDSCIFVWRLSSEMTISMRQRLAELRQRQRGGKQQGSSSPQRAAGPNRHEAPSMLSPGPALSSDSDKEGEDEGTEEEELPALPVLARGATKEPASVPSPALPRSLSHWEMSRAQETEEFLDPAPATNQGPRRRGRWAQPGVELSVRSMLDLRQLETLAPGPRGPHQDSPAMTPSGPGKHSSQAPVTSSVSKNEKLPRPQASQPCSCPHIIRLLSQEEGVFAQDLEPTPIEDGIVYPEPGDSPTLDTRQGSHRLLGPCIPPSYVFSFPVCCTWVGGWLQALGLPTTAPLPHLQSCSWGRRKAGVHGAAAHHCSPPLLSPVGLSGSEFQVQAPSRGTLGRVYADGRGSEKHSPDSACSVDFSSSRLSSPEHPNEDSESTEPLSVDGISSDLEEPAEGDEEEEEDEGGTGPYEVQEGSPHTPDQEQFLKQHFETLANGAAPGGPVRVPERTESRSISSRFLLQVQSPSLREPSPSSSSLAVTSRLAQGLQVSGEQPRGSGASPPGAPPEAEPSPGNPVLLPRRRLSPDSGWSLKRVAAAGPTGGLQKAQSVQSLVPQDEVPPPGLLLSQEVEAQGCLRSLPTADRRLSRPHSYQSPTTSSMAKIARSISVGENLGLAAEHQAPAPVRISPLNKLALPSRAHLVLDIPKPLPDRPTLATFSPATKGQAPGEAEQLSCLAGLGKAHSTAERQACSGAGATPKPRTECQAQPGPNSPRAQQLPASSLLRGPVNLQPPPLEKTPSPVECARPGPTLSRDSEPAVSLEQCEQLVAELQGSVRQAVQLYHLVASCKTPSVEQSRITQLLRNTFSSVRQELEALAGAVMASPGGSPGAVGAEQTQALLEQYSELLLRAVERRMERRL</sequence>
<accession>A0AC11BN13</accession>